<evidence type="ECO:0000313" key="2">
    <source>
        <dbReference type="EMBL" id="TQF04394.1"/>
    </source>
</evidence>
<evidence type="ECO:0000259" key="1">
    <source>
        <dbReference type="Pfam" id="PF00931"/>
    </source>
</evidence>
<dbReference type="OrthoDB" id="3455266at2"/>
<dbReference type="Pfam" id="PF00931">
    <property type="entry name" value="NB-ARC"/>
    <property type="match status" value="1"/>
</dbReference>
<dbReference type="PANTHER" id="PTHR35205:SF1">
    <property type="entry name" value="ZU5 DOMAIN-CONTAINING PROTEIN"/>
    <property type="match status" value="1"/>
</dbReference>
<dbReference type="PANTHER" id="PTHR35205">
    <property type="entry name" value="NB-ARC AND TPR DOMAIN PROTEIN"/>
    <property type="match status" value="1"/>
</dbReference>
<dbReference type="InterPro" id="IPR002182">
    <property type="entry name" value="NB-ARC"/>
</dbReference>
<organism evidence="2 3">
    <name type="scientific">Kitasatospora acidiphila</name>
    <dbReference type="NCBI Taxonomy" id="2567942"/>
    <lineage>
        <taxon>Bacteria</taxon>
        <taxon>Bacillati</taxon>
        <taxon>Actinomycetota</taxon>
        <taxon>Actinomycetes</taxon>
        <taxon>Kitasatosporales</taxon>
        <taxon>Streptomycetaceae</taxon>
        <taxon>Kitasatospora</taxon>
    </lineage>
</organism>
<proteinExistence type="predicted"/>
<dbReference type="InterPro" id="IPR027417">
    <property type="entry name" value="P-loop_NTPase"/>
</dbReference>
<dbReference type="Gene3D" id="3.40.50.300">
    <property type="entry name" value="P-loop containing nucleotide triphosphate hydrolases"/>
    <property type="match status" value="1"/>
</dbReference>
<feature type="domain" description="NB-ARC" evidence="1">
    <location>
        <begin position="279"/>
        <end position="416"/>
    </location>
</feature>
<protein>
    <recommendedName>
        <fullName evidence="1">NB-ARC domain-containing protein</fullName>
    </recommendedName>
</protein>
<gene>
    <name evidence="2" type="ORF">E6W39_21935</name>
</gene>
<dbReference type="GO" id="GO:0043531">
    <property type="term" value="F:ADP binding"/>
    <property type="evidence" value="ECO:0007669"/>
    <property type="project" value="InterPro"/>
</dbReference>
<evidence type="ECO:0000313" key="3">
    <source>
        <dbReference type="Proteomes" id="UP000319103"/>
    </source>
</evidence>
<dbReference type="RefSeq" id="WP_141634968.1">
    <property type="nucleotide sequence ID" value="NZ_VIGB01000003.1"/>
</dbReference>
<sequence>MSVDGGRIAARGYQYQYLRTLEALLALSDSSPAAACRIEGPGEATSAQNVDSVDFDLVDADGNSLVAVQVKSAASGRTVSAPRAMEVLLHLVSSFSSQHYELVTNATPDRGCARLADALQVLRDDPIRLRSELEEIFAGAPVSSRRLEALTEGQWSRLATARIVFDARDDAGLRGDLNEQLRDLRRQNRRGLSARSGGLVLGFLVAEVLRRAADPASASWTLEHFRKCVLVDDEVLVTALGRQDFGVVVGPIPPIPEITRPRLLEQVTAALNGTPAQAGVSVSVISGLSGIGKSSLAAAYVASEAYRYDLVFWLDASSVEALTGSFTRLLAHLGDSPGEQAADAVLIREKVHTLLQQLPGSWLLVFDDAAPGPIQAWFPRLGRGQVLVTSLSRSWRGVHEHIETEALLAEEALQLLVLRLELDATQAVQHRSDLVELVEALGRWPLAIELAAGYLVTCGIDPTRIGEYRSRLLSSALDDDKALPVGYPKTLVAAVNLSLERLHTGARDRPEVLGGCSGLLSALCYFAPQRIPLHLAFASAFVPSEALRHSKSVVLIDEASSPLREILRELFGVSFVRPDAPLPVGQDQVPVPGSDDTLSMNTVLQLILRRLFEQQADPGAVLQQAATHTNAWLCTAVDHRQSERAWELAQHATVLAGHLERLEVITSHTALLLGNLAGFHHDHGRYDHARNLLEQELAWLTASPDREDLIAAQARIRLASLFELTDAADASEQICRQLTHVLNYLTALPSEHQLRAVRLVTESVLILQIRSRRAPRHQELESLLERFQLLAAQLPQSPQIRVMYQTAAVGQLMEEGQAREAEQAAAAILDLITDSPSAPSAEVQRLLIEALAHQHKWEQADAQYTLFRRYLGPRTLHRFSVNHLVHNLGQVCAMQWVLTGEDEPLALLDRLMDDTGPYLDQLADNDFDHARFLMLRVVHIGARVSLATDPTEAHEFEALMAQLAPMPFADNPEQAAAWELICNGLPGRLGARFREVLHDRTHAEGHAALAALPPDTATELHTALQSAGMFGHLALSTDPGFAALGFASNVDLLPHRFRAFSGPRAIAIIQPDTYMLVRSADGDAVIDAQLHRVCAHGLRRMWGPGSVFPVVEDLRLRPDGSTLILQAADGTVLARIPALPTPAWREAAQRRGTVLVLFSYGFDLEDPVSGREILSSPTATLMRYQAACRAGTLASAIVLWAGPKIPAARPRRQQRRASSKRKR</sequence>
<comment type="caution">
    <text evidence="2">The sequence shown here is derived from an EMBL/GenBank/DDBJ whole genome shotgun (WGS) entry which is preliminary data.</text>
</comment>
<dbReference type="Proteomes" id="UP000319103">
    <property type="component" value="Unassembled WGS sequence"/>
</dbReference>
<reference evidence="2 3" key="1">
    <citation type="submission" date="2019-06" db="EMBL/GenBank/DDBJ databases">
        <title>Description of Kitasatospora acidophila sp. nov. isolated from pine grove soil, and reclassification of Streptomyces novaecaesareae to Kitasatospora novaeceasareae comb. nov.</title>
        <authorList>
            <person name="Kim M.J."/>
        </authorList>
    </citation>
    <scope>NUCLEOTIDE SEQUENCE [LARGE SCALE GENOMIC DNA]</scope>
    <source>
        <strain evidence="2 3">MMS16-CNU292</strain>
    </source>
</reference>
<accession>A0A540W7R4</accession>
<keyword evidence="3" id="KW-1185">Reference proteome</keyword>
<dbReference type="EMBL" id="VIGB01000003">
    <property type="protein sequence ID" value="TQF04394.1"/>
    <property type="molecule type" value="Genomic_DNA"/>
</dbReference>
<dbReference type="AlphaFoldDB" id="A0A540W7R4"/>
<name>A0A540W7R4_9ACTN</name>
<dbReference type="SUPFAM" id="SSF52540">
    <property type="entry name" value="P-loop containing nucleoside triphosphate hydrolases"/>
    <property type="match status" value="1"/>
</dbReference>